<dbReference type="Gene3D" id="3.30.70.360">
    <property type="match status" value="1"/>
</dbReference>
<dbReference type="Gene3D" id="3.40.630.10">
    <property type="entry name" value="Zn peptidases"/>
    <property type="match status" value="2"/>
</dbReference>
<proteinExistence type="predicted"/>
<keyword evidence="2" id="KW-1185">Reference proteome</keyword>
<gene>
    <name evidence="1" type="ORF">EI983_12435</name>
</gene>
<dbReference type="PANTHER" id="PTHR30575">
    <property type="entry name" value="PEPTIDASE M20"/>
    <property type="match status" value="1"/>
</dbReference>
<dbReference type="GO" id="GO:0046657">
    <property type="term" value="P:folic acid catabolic process"/>
    <property type="evidence" value="ECO:0007669"/>
    <property type="project" value="TreeGrafter"/>
</dbReference>
<dbReference type="EMBL" id="CP034348">
    <property type="protein sequence ID" value="QGX99032.1"/>
    <property type="molecule type" value="Genomic_DNA"/>
</dbReference>
<organism evidence="1 2">
    <name type="scientific">Roseovarius faecimaris</name>
    <dbReference type="NCBI Taxonomy" id="2494550"/>
    <lineage>
        <taxon>Bacteria</taxon>
        <taxon>Pseudomonadati</taxon>
        <taxon>Pseudomonadota</taxon>
        <taxon>Alphaproteobacteria</taxon>
        <taxon>Rhodobacterales</taxon>
        <taxon>Roseobacteraceae</taxon>
        <taxon>Roseovarius</taxon>
    </lineage>
</organism>
<dbReference type="GO" id="GO:0071713">
    <property type="term" value="F:para-aminobenzoyl-glutamate hydrolase activity"/>
    <property type="evidence" value="ECO:0007669"/>
    <property type="project" value="TreeGrafter"/>
</dbReference>
<dbReference type="PANTHER" id="PTHR30575:SF0">
    <property type="entry name" value="XAA-ARG DIPEPTIDASE"/>
    <property type="match status" value="1"/>
</dbReference>
<dbReference type="KEGG" id="rom:EI983_12435"/>
<dbReference type="Proteomes" id="UP000428330">
    <property type="component" value="Chromosome"/>
</dbReference>
<evidence type="ECO:0000313" key="1">
    <source>
        <dbReference type="EMBL" id="QGX99032.1"/>
    </source>
</evidence>
<evidence type="ECO:0000313" key="2">
    <source>
        <dbReference type="Proteomes" id="UP000428330"/>
    </source>
</evidence>
<dbReference type="OrthoDB" id="9781032at2"/>
<accession>A0A6I6IS67</accession>
<sequence>MSHDQTAGDWVTAHAADLSDWTATIFDYAEPAWREYRSAEWYVARLRAEGFTVEEGSGGMPTAFCAQWQNGEGPVVGMYAEYDAVPANCQAARPEQAPREGLGYLAAGHTDPHSGLGIGALGGLLATKAAMERHGIKGGLRFTGEPAEKVRGSKPIHAAAGYYDGLAAMLSFHPFYMLPLCNTVRWDTQCGAAYSMIYRFRCDAPETWGARDGAPIPQSHSDIRAPGANEALVAMYQAGKSLRDSMLPHSGGWSISEAILGAGQATADNLPARQADLQYMIRVPDLAMAEQVTTHLDRTAQLVAELHGCRVDRHWVCKSRPGLTNHVMADIVWQALQQVGPPVWDEAALAMARQVQTACGKPPDADPLIPECTRLMDPQEAEAALRRTLPPAQINSTSDDYTDMSWHAPLARFYIARPALRGGPYPAWAMNALGGIPATIDPMVQVAARVLACSALRVLTDEGARQAAWSEFERRRAGGPPPLCDYPPPLDFAWPEYVETVRGRHWHVPG</sequence>
<dbReference type="AlphaFoldDB" id="A0A6I6IS67"/>
<dbReference type="SUPFAM" id="SSF53187">
    <property type="entry name" value="Zn-dependent exopeptidases"/>
    <property type="match status" value="1"/>
</dbReference>
<dbReference type="GO" id="GO:0005737">
    <property type="term" value="C:cytoplasm"/>
    <property type="evidence" value="ECO:0007669"/>
    <property type="project" value="TreeGrafter"/>
</dbReference>
<dbReference type="RefSeq" id="WP_157707713.1">
    <property type="nucleotide sequence ID" value="NZ_CP034348.1"/>
</dbReference>
<name>A0A6I6IS67_9RHOB</name>
<protein>
    <submittedName>
        <fullName evidence="1">Amidohydrolase</fullName>
    </submittedName>
</protein>
<dbReference type="InterPro" id="IPR052030">
    <property type="entry name" value="Peptidase_M20/M20A_hydrolases"/>
</dbReference>
<reference evidence="2" key="1">
    <citation type="submission" date="2018-12" db="EMBL/GenBank/DDBJ databases">
        <title>Complete genome sequence of Roseovarius sp. MME-070.</title>
        <authorList>
            <person name="Nam Y.-D."/>
            <person name="Kang J."/>
            <person name="Chung W.-H."/>
            <person name="Park Y.S."/>
        </authorList>
    </citation>
    <scope>NUCLEOTIDE SEQUENCE [LARGE SCALE GENOMIC DNA]</scope>
    <source>
        <strain evidence="2">MME-070</strain>
    </source>
</reference>
<dbReference type="GO" id="GO:0016805">
    <property type="term" value="F:dipeptidase activity"/>
    <property type="evidence" value="ECO:0007669"/>
    <property type="project" value="TreeGrafter"/>
</dbReference>
<keyword evidence="1" id="KW-0378">Hydrolase</keyword>